<comment type="similarity">
    <text evidence="2 5">Belongs to the acyl-CoA dehydrogenase family.</text>
</comment>
<keyword evidence="5" id="KW-0560">Oxidoreductase</keyword>
<dbReference type="CDD" id="cd00567">
    <property type="entry name" value="ACAD"/>
    <property type="match status" value="1"/>
</dbReference>
<evidence type="ECO:0000313" key="9">
    <source>
        <dbReference type="Proteomes" id="UP000308444"/>
    </source>
</evidence>
<evidence type="ECO:0000256" key="2">
    <source>
        <dbReference type="ARBA" id="ARBA00009347"/>
    </source>
</evidence>
<dbReference type="InterPro" id="IPR036250">
    <property type="entry name" value="AcylCo_DH-like_C"/>
</dbReference>
<evidence type="ECO:0000256" key="4">
    <source>
        <dbReference type="ARBA" id="ARBA00022827"/>
    </source>
</evidence>
<dbReference type="Proteomes" id="UP000308444">
    <property type="component" value="Unassembled WGS sequence"/>
</dbReference>
<dbReference type="InterPro" id="IPR009100">
    <property type="entry name" value="AcylCoA_DH/oxidase_NM_dom_sf"/>
</dbReference>
<keyword evidence="4 5" id="KW-0274">FAD</keyword>
<dbReference type="PROSITE" id="PS00073">
    <property type="entry name" value="ACYL_COA_DH_2"/>
    <property type="match status" value="1"/>
</dbReference>
<evidence type="ECO:0000259" key="7">
    <source>
        <dbReference type="Pfam" id="PF02770"/>
    </source>
</evidence>
<protein>
    <submittedName>
        <fullName evidence="8">Acyl-CoA dehydrogenase</fullName>
    </submittedName>
</protein>
<dbReference type="InterPro" id="IPR009075">
    <property type="entry name" value="AcylCo_DH/oxidase_C"/>
</dbReference>
<dbReference type="Pfam" id="PF00441">
    <property type="entry name" value="Acyl-CoA_dh_1"/>
    <property type="match status" value="1"/>
</dbReference>
<accession>A0A9X9A2X1</accession>
<feature type="non-terminal residue" evidence="8">
    <location>
        <position position="1"/>
    </location>
</feature>
<dbReference type="Gene3D" id="2.40.110.10">
    <property type="entry name" value="Butyryl-CoA Dehydrogenase, subunit A, domain 2"/>
    <property type="match status" value="1"/>
</dbReference>
<reference evidence="8 9" key="1">
    <citation type="journal article" date="2019" name="Environ. Microbiol.">
        <title>An active ?-lactamase is a part of an orchestrated cell wall stress resistance network of Bacillus subtilis and related rhizosphere species.</title>
        <authorList>
            <person name="Bucher T."/>
            <person name="Keren-Paz A."/>
            <person name="Hausser J."/>
            <person name="Olender T."/>
            <person name="Cytryn E."/>
            <person name="Kolodkin-Gal I."/>
        </authorList>
    </citation>
    <scope>NUCLEOTIDE SEQUENCE [LARGE SCALE GENOMIC DNA]</scope>
    <source>
        <strain evidence="8 9">I32</strain>
    </source>
</reference>
<dbReference type="AlphaFoldDB" id="A0A9X9A2X1"/>
<evidence type="ECO:0000259" key="6">
    <source>
        <dbReference type="Pfam" id="PF00441"/>
    </source>
</evidence>
<sequence>NLLFSFALTEPEVGSDAKAVGTSYKQVNDHFILNGHKKWISFADIADCFLVFASSEGKVSAFIVERSMTGVSTNKMSKLLASNSSHIAEIHLQDVKVPAENLLGPIGGGWSYVVNTALDHGRYSIAWAGVAIAQEALEAMVAYSRRRKQGNKYICEYEAIQTILAEASVNIKAARSLCQEAGKKRQDRHTDAVIETTIAKYFASKMAMKVATDAVQVFGGNGFSREYPVERLFREAKVLEIIEGTSQVLQPIIAQHALHTCSQKGGLLRI</sequence>
<dbReference type="EMBL" id="SZOH01002957">
    <property type="protein sequence ID" value="TKI92445.1"/>
    <property type="molecule type" value="Genomic_DNA"/>
</dbReference>
<feature type="domain" description="Acyl-CoA dehydrogenase/oxidase C-terminal" evidence="6">
    <location>
        <begin position="107"/>
        <end position="257"/>
    </location>
</feature>
<organism evidence="8 9">
    <name type="scientific">Bacillus cereus</name>
    <dbReference type="NCBI Taxonomy" id="1396"/>
    <lineage>
        <taxon>Bacteria</taxon>
        <taxon>Bacillati</taxon>
        <taxon>Bacillota</taxon>
        <taxon>Bacilli</taxon>
        <taxon>Bacillales</taxon>
        <taxon>Bacillaceae</taxon>
        <taxon>Bacillus</taxon>
        <taxon>Bacillus cereus group</taxon>
    </lineage>
</organism>
<keyword evidence="3 5" id="KW-0285">Flavoprotein</keyword>
<evidence type="ECO:0000256" key="3">
    <source>
        <dbReference type="ARBA" id="ARBA00022630"/>
    </source>
</evidence>
<name>A0A9X9A2X1_BACCE</name>
<dbReference type="Gene3D" id="1.20.140.10">
    <property type="entry name" value="Butyryl-CoA Dehydrogenase, subunit A, domain 3"/>
    <property type="match status" value="1"/>
</dbReference>
<feature type="domain" description="Acyl-CoA oxidase/dehydrogenase middle" evidence="7">
    <location>
        <begin position="5"/>
        <end position="95"/>
    </location>
</feature>
<dbReference type="InterPro" id="IPR006091">
    <property type="entry name" value="Acyl-CoA_Oxase/DH_mid-dom"/>
</dbReference>
<dbReference type="PANTHER" id="PTHR43884:SF12">
    <property type="entry name" value="ISOVALERYL-COA DEHYDROGENASE, MITOCHONDRIAL-RELATED"/>
    <property type="match status" value="1"/>
</dbReference>
<proteinExistence type="inferred from homology"/>
<dbReference type="InterPro" id="IPR006089">
    <property type="entry name" value="Acyl-CoA_DH_CS"/>
</dbReference>
<dbReference type="FunFam" id="1.20.140.10:FF:000004">
    <property type="entry name" value="Acyl-CoA dehydrogenase FadE25"/>
    <property type="match status" value="1"/>
</dbReference>
<comment type="caution">
    <text evidence="8">The sequence shown here is derived from an EMBL/GenBank/DDBJ whole genome shotgun (WGS) entry which is preliminary data.</text>
</comment>
<dbReference type="SUPFAM" id="SSF47203">
    <property type="entry name" value="Acyl-CoA dehydrogenase C-terminal domain-like"/>
    <property type="match status" value="1"/>
</dbReference>
<dbReference type="SUPFAM" id="SSF56645">
    <property type="entry name" value="Acyl-CoA dehydrogenase NM domain-like"/>
    <property type="match status" value="1"/>
</dbReference>
<evidence type="ECO:0000256" key="1">
    <source>
        <dbReference type="ARBA" id="ARBA00001974"/>
    </source>
</evidence>
<evidence type="ECO:0000256" key="5">
    <source>
        <dbReference type="RuleBase" id="RU362125"/>
    </source>
</evidence>
<dbReference type="PANTHER" id="PTHR43884">
    <property type="entry name" value="ACYL-COA DEHYDROGENASE"/>
    <property type="match status" value="1"/>
</dbReference>
<dbReference type="Pfam" id="PF02770">
    <property type="entry name" value="Acyl-CoA_dh_M"/>
    <property type="match status" value="1"/>
</dbReference>
<dbReference type="GO" id="GO:0003995">
    <property type="term" value="F:acyl-CoA dehydrogenase activity"/>
    <property type="evidence" value="ECO:0007669"/>
    <property type="project" value="InterPro"/>
</dbReference>
<evidence type="ECO:0000313" key="8">
    <source>
        <dbReference type="EMBL" id="TKI92445.1"/>
    </source>
</evidence>
<comment type="cofactor">
    <cofactor evidence="1 5">
        <name>FAD</name>
        <dbReference type="ChEBI" id="CHEBI:57692"/>
    </cofactor>
</comment>
<gene>
    <name evidence="8" type="ORF">FC695_31370</name>
</gene>
<dbReference type="InterPro" id="IPR046373">
    <property type="entry name" value="Acyl-CoA_Oxase/DH_mid-dom_sf"/>
</dbReference>